<proteinExistence type="inferred from homology"/>
<evidence type="ECO:0000313" key="10">
    <source>
        <dbReference type="EMBL" id="ARJ51948.1"/>
    </source>
</evidence>
<evidence type="ECO:0000256" key="4">
    <source>
        <dbReference type="ARBA" id="ARBA00022692"/>
    </source>
</evidence>
<feature type="domain" description="Prepilin type IV endopeptidase peptidase" evidence="8">
    <location>
        <begin position="94"/>
        <end position="188"/>
    </location>
</feature>
<dbReference type="KEGG" id="slz:B5P37_00605"/>
<evidence type="ECO:0000256" key="1">
    <source>
        <dbReference type="ARBA" id="ARBA00004651"/>
    </source>
</evidence>
<keyword evidence="6 7" id="KW-0472">Membrane</keyword>
<comment type="similarity">
    <text evidence="2">Belongs to the peptidase A24 family.</text>
</comment>
<reference evidence="10 11" key="1">
    <citation type="submission" date="2017-04" db="EMBL/GenBank/DDBJ databases">
        <authorList>
            <person name="Veseli I.A."/>
            <person name="Tang C."/>
            <person name="Pombert J.-F."/>
        </authorList>
    </citation>
    <scope>NUCLEOTIDE SEQUENCE [LARGE SCALE GENOMIC DNA]</scope>
    <source>
        <strain evidence="10 11">ATCC 700373</strain>
    </source>
</reference>
<dbReference type="InterPro" id="IPR010627">
    <property type="entry name" value="Prepilin_pept_A24_N"/>
</dbReference>
<dbReference type="PANTHER" id="PTHR30487">
    <property type="entry name" value="TYPE 4 PREPILIN-LIKE PROTEINS LEADER PEPTIDE-PROCESSING ENZYME"/>
    <property type="match status" value="1"/>
</dbReference>
<evidence type="ECO:0000256" key="6">
    <source>
        <dbReference type="ARBA" id="ARBA00023136"/>
    </source>
</evidence>
<evidence type="ECO:0000256" key="2">
    <source>
        <dbReference type="ARBA" id="ARBA00005801"/>
    </source>
</evidence>
<dbReference type="Gene3D" id="1.20.120.1220">
    <property type="match status" value="1"/>
</dbReference>
<feature type="transmembrane region" description="Helical" evidence="7">
    <location>
        <begin position="162"/>
        <end position="194"/>
    </location>
</feature>
<keyword evidence="5 7" id="KW-1133">Transmembrane helix</keyword>
<evidence type="ECO:0000256" key="5">
    <source>
        <dbReference type="ARBA" id="ARBA00022989"/>
    </source>
</evidence>
<sequence length="232" mass="27439">MSGSSLVRFLIQWAWQNRLKVSYLFERSKCQYCRKKLTVIDMLPIVSYCFFKGRCRFCQHAMPFTLFVNEIIGGLLILYPFLFPLYIPIKSFYFISFILLAVSTVDIQHQMIQHRFLLLLLILMLTHHHTIYLDLPHFSLWMILFIIGCMPQQWIGVGDIKLFLVLTFFFPFPFLLIFFELLFPIGCIVLPMFYCLKWVKNHRIPLAPVILITFLFISSTYPKIIVIYGGVL</sequence>
<keyword evidence="3" id="KW-1003">Cell membrane</keyword>
<dbReference type="InterPro" id="IPR050882">
    <property type="entry name" value="Prepilin_peptidase/N-MTase"/>
</dbReference>
<accession>A0AAC9WK77</accession>
<keyword evidence="11" id="KW-1185">Reference proteome</keyword>
<evidence type="ECO:0000313" key="11">
    <source>
        <dbReference type="Proteomes" id="UP000242864"/>
    </source>
</evidence>
<dbReference type="PANTHER" id="PTHR30487:SF0">
    <property type="entry name" value="PREPILIN LEADER PEPTIDASE_N-METHYLTRANSFERASE-RELATED"/>
    <property type="match status" value="1"/>
</dbReference>
<feature type="transmembrane region" description="Helical" evidence="7">
    <location>
        <begin position="206"/>
        <end position="231"/>
    </location>
</feature>
<evidence type="ECO:0000259" key="9">
    <source>
        <dbReference type="Pfam" id="PF06750"/>
    </source>
</evidence>
<dbReference type="AlphaFoldDB" id="A0AAC9WK77"/>
<dbReference type="GO" id="GO:0004190">
    <property type="term" value="F:aspartic-type endopeptidase activity"/>
    <property type="evidence" value="ECO:0007669"/>
    <property type="project" value="InterPro"/>
</dbReference>
<keyword evidence="4 7" id="KW-0812">Transmembrane</keyword>
<dbReference type="Proteomes" id="UP000242864">
    <property type="component" value="Chromosome"/>
</dbReference>
<dbReference type="EMBL" id="CP020773">
    <property type="protein sequence ID" value="ARJ51948.1"/>
    <property type="molecule type" value="Genomic_DNA"/>
</dbReference>
<feature type="domain" description="Prepilin peptidase A24 N-terminal" evidence="9">
    <location>
        <begin position="14"/>
        <end position="79"/>
    </location>
</feature>
<evidence type="ECO:0000256" key="7">
    <source>
        <dbReference type="SAM" id="Phobius"/>
    </source>
</evidence>
<gene>
    <name evidence="10" type="ORF">B5P37_00605</name>
</gene>
<comment type="subcellular location">
    <subcellularLocation>
        <location evidence="1">Cell membrane</location>
        <topology evidence="1">Multi-pass membrane protein</topology>
    </subcellularLocation>
</comment>
<protein>
    <submittedName>
        <fullName evidence="10">Peptidase A24</fullName>
    </submittedName>
</protein>
<evidence type="ECO:0000259" key="8">
    <source>
        <dbReference type="Pfam" id="PF01478"/>
    </source>
</evidence>
<feature type="transmembrane region" description="Helical" evidence="7">
    <location>
        <begin position="85"/>
        <end position="104"/>
    </location>
</feature>
<dbReference type="InterPro" id="IPR000045">
    <property type="entry name" value="Prepilin_IV_endopep_pep"/>
</dbReference>
<name>A0AAC9WK77_9STAP</name>
<organism evidence="10 11">
    <name type="scientific">Staphylococcus lutrae</name>
    <dbReference type="NCBI Taxonomy" id="155085"/>
    <lineage>
        <taxon>Bacteria</taxon>
        <taxon>Bacillati</taxon>
        <taxon>Bacillota</taxon>
        <taxon>Bacilli</taxon>
        <taxon>Bacillales</taxon>
        <taxon>Staphylococcaceae</taxon>
        <taxon>Staphylococcus</taxon>
    </lineage>
</organism>
<feature type="transmembrane region" description="Helical" evidence="7">
    <location>
        <begin position="138"/>
        <end position="155"/>
    </location>
</feature>
<dbReference type="GO" id="GO:0005886">
    <property type="term" value="C:plasma membrane"/>
    <property type="evidence" value="ECO:0007669"/>
    <property type="project" value="UniProtKB-SubCell"/>
</dbReference>
<dbReference type="Pfam" id="PF06750">
    <property type="entry name" value="A24_N_bact"/>
    <property type="match status" value="1"/>
</dbReference>
<evidence type="ECO:0000256" key="3">
    <source>
        <dbReference type="ARBA" id="ARBA00022475"/>
    </source>
</evidence>
<dbReference type="GO" id="GO:0006465">
    <property type="term" value="P:signal peptide processing"/>
    <property type="evidence" value="ECO:0007669"/>
    <property type="project" value="TreeGrafter"/>
</dbReference>
<feature type="transmembrane region" description="Helical" evidence="7">
    <location>
        <begin position="116"/>
        <end position="132"/>
    </location>
</feature>
<dbReference type="Pfam" id="PF01478">
    <property type="entry name" value="Peptidase_A24"/>
    <property type="match status" value="1"/>
</dbReference>